<dbReference type="SUPFAM" id="SSF88713">
    <property type="entry name" value="Glycoside hydrolase/deacetylase"/>
    <property type="match status" value="1"/>
</dbReference>
<evidence type="ECO:0000256" key="2">
    <source>
        <dbReference type="ARBA" id="ARBA00023277"/>
    </source>
</evidence>
<sequence length="378" mass="43457">MIHLGILLHCYQPWWQSREVMERVSDECYRPLFRLINSQAQKYLTINAQWALIEQLEKRGIDDVMSLMKKALTDDKIEFVSTAAYHPILPLISSEMAERQIKCDSEMKEERGIKPNSKGFYLPELAYDPALIPTLKKFDVAWTLTDDTPFVAQFRSVPFDRIVALGGLGVFLRSGLWSNLIAWGKIGWRDFENWFPAEIHRWTSGKESYVILAMDTETFGHHHKKLLSDFLKPLLEAFGNNEREGVKIEPLGDIFRASPKVSGYVPPGSWATTPDDFFTGDYFPLWSSPRNRLHGVMWEISNLAVSCLDKKLRHDLEILKCQTSCQFWWVAGGRRRVELAMKDISHALIEICQRSVGNLAKEQTARRLHRDLVDLSGG</sequence>
<evidence type="ECO:0000259" key="3">
    <source>
        <dbReference type="Pfam" id="PF03065"/>
    </source>
</evidence>
<reference evidence="4 5" key="1">
    <citation type="submission" date="2017-09" db="EMBL/GenBank/DDBJ databases">
        <title>Depth-based differentiation of microbial function through sediment-hosted aquifers and enrichment of novel symbionts in the deep terrestrial subsurface.</title>
        <authorList>
            <person name="Probst A.J."/>
            <person name="Ladd B."/>
            <person name="Jarett J.K."/>
            <person name="Geller-Mcgrath D.E."/>
            <person name="Sieber C.M."/>
            <person name="Emerson J.B."/>
            <person name="Anantharaman K."/>
            <person name="Thomas B.C."/>
            <person name="Malmstrom R."/>
            <person name="Stieglmeier M."/>
            <person name="Klingl A."/>
            <person name="Woyke T."/>
            <person name="Ryan C.M."/>
            <person name="Banfield J.F."/>
        </authorList>
    </citation>
    <scope>NUCLEOTIDE SEQUENCE [LARGE SCALE GENOMIC DNA]</scope>
    <source>
        <strain evidence="4">CG11_big_fil_rev_8_21_14_0_20_44_10</strain>
    </source>
</reference>
<dbReference type="AlphaFoldDB" id="A0A2H0KQB3"/>
<feature type="domain" description="Glycoside hydrolase family 57 N-terminal" evidence="3">
    <location>
        <begin position="18"/>
        <end position="242"/>
    </location>
</feature>
<protein>
    <recommendedName>
        <fullName evidence="3">Glycoside hydrolase family 57 N-terminal domain-containing protein</fullName>
    </recommendedName>
</protein>
<dbReference type="PANTHER" id="PTHR36306">
    <property type="entry name" value="ALPHA-AMYLASE-RELATED-RELATED"/>
    <property type="match status" value="1"/>
</dbReference>
<dbReference type="Proteomes" id="UP000231550">
    <property type="component" value="Unassembled WGS sequence"/>
</dbReference>
<dbReference type="Gene3D" id="3.20.110.20">
    <property type="match status" value="1"/>
</dbReference>
<dbReference type="InterPro" id="IPR052046">
    <property type="entry name" value="GH57_Enzymes"/>
</dbReference>
<organism evidence="4 5">
    <name type="scientific">Candidatus Portnoybacteria bacterium CG11_big_fil_rev_8_21_14_0_20_44_10</name>
    <dbReference type="NCBI Taxonomy" id="1974818"/>
    <lineage>
        <taxon>Bacteria</taxon>
        <taxon>Candidatus Portnoyibacteriota</taxon>
    </lineage>
</organism>
<evidence type="ECO:0000313" key="5">
    <source>
        <dbReference type="Proteomes" id="UP000231550"/>
    </source>
</evidence>
<evidence type="ECO:0000256" key="1">
    <source>
        <dbReference type="ARBA" id="ARBA00006821"/>
    </source>
</evidence>
<dbReference type="InterPro" id="IPR011330">
    <property type="entry name" value="Glyco_hydro/deAcase_b/a-brl"/>
</dbReference>
<comment type="caution">
    <text evidence="4">The sequence shown here is derived from an EMBL/GenBank/DDBJ whole genome shotgun (WGS) entry which is preliminary data.</text>
</comment>
<dbReference type="EMBL" id="PCVN01000067">
    <property type="protein sequence ID" value="PIQ74340.1"/>
    <property type="molecule type" value="Genomic_DNA"/>
</dbReference>
<dbReference type="GO" id="GO:0003824">
    <property type="term" value="F:catalytic activity"/>
    <property type="evidence" value="ECO:0007669"/>
    <property type="project" value="InterPro"/>
</dbReference>
<dbReference type="GO" id="GO:0005975">
    <property type="term" value="P:carbohydrate metabolic process"/>
    <property type="evidence" value="ECO:0007669"/>
    <property type="project" value="InterPro"/>
</dbReference>
<dbReference type="PANTHER" id="PTHR36306:SF3">
    <property type="entry name" value="GLYCOSIDE HYDROLASE FAMILY 57"/>
    <property type="match status" value="1"/>
</dbReference>
<name>A0A2H0KQB3_9BACT</name>
<dbReference type="Pfam" id="PF03065">
    <property type="entry name" value="Glyco_hydro_57"/>
    <property type="match status" value="1"/>
</dbReference>
<keyword evidence="2" id="KW-0119">Carbohydrate metabolism</keyword>
<evidence type="ECO:0000313" key="4">
    <source>
        <dbReference type="EMBL" id="PIQ74340.1"/>
    </source>
</evidence>
<comment type="similarity">
    <text evidence="1">Belongs to the glycosyl hydrolase 57 family.</text>
</comment>
<gene>
    <name evidence="4" type="ORF">COV85_02660</name>
</gene>
<proteinExistence type="inferred from homology"/>
<dbReference type="InterPro" id="IPR004300">
    <property type="entry name" value="Glyco_hydro_57_N"/>
</dbReference>
<accession>A0A2H0KQB3</accession>